<evidence type="ECO:0000313" key="7">
    <source>
        <dbReference type="EMBL" id="MBA9005509.1"/>
    </source>
</evidence>
<proteinExistence type="inferred from homology"/>
<dbReference type="AlphaFoldDB" id="A0A7W3N113"/>
<comment type="similarity">
    <text evidence="2">Belongs to the bacterial PQQ dehydrogenase family.</text>
</comment>
<dbReference type="RefSeq" id="WP_182706683.1">
    <property type="nucleotide sequence ID" value="NZ_JACJII010000001.1"/>
</dbReference>
<dbReference type="InterPro" id="IPR011047">
    <property type="entry name" value="Quinoprotein_ADH-like_sf"/>
</dbReference>
<evidence type="ECO:0000256" key="1">
    <source>
        <dbReference type="ARBA" id="ARBA00001931"/>
    </source>
</evidence>
<dbReference type="InterPro" id="IPR018391">
    <property type="entry name" value="PQQ_b-propeller_rpt"/>
</dbReference>
<evidence type="ECO:0000256" key="3">
    <source>
        <dbReference type="ARBA" id="ARBA00023002"/>
    </source>
</evidence>
<name>A0A7W3N113_9ACTN</name>
<evidence type="ECO:0000256" key="2">
    <source>
        <dbReference type="ARBA" id="ARBA00008156"/>
    </source>
</evidence>
<sequence length="540" mass="58045">MLVLVAVLLAALAAAPGPAPATAATNPALGDWTAWNHDPRGSRHNPHERRITPKTVKNLKLAWAFVFPNHTGATASQPARVGDTLYVGGPDSRFYALDARTGATRWVFDLRPHAGEVAPPEGHLFAKNPVRDGPAVAGDKVFFGDSRGNIFALNRHTGRLAWMTEIDDHPNALITGSPVHHRGKVYVGVSSYEYSVAGDDSYPCCTFSGKMVALDARTGEIDWTYRTMPPVRRDGTWPNGTPKYAPSGGSVWSTPAIDARTDTIYFGTGNNYSGTEGRSDSIVALDLRTGRERWVRQMTHPDTWTVRCLIPLPPGGSCPGLGDELQDEMDHDVGSPLLFTSRGRTLVGITQKSGIYHVLDARTGEIVWQTQLSIPAHNEPWRGIEWGASYDGHQLYVATWRASPGTLFALDPDTGEINWRSPLPADACETGGAADPIEIDPPPDPARCILGNISAVTSTPGLVYEGGEDGKMRIYSARTGETLWVYDAVRMYTGVNGLSGPGGSISGNGGAVVSHGMLYVNAGYQLTMGIPGHVLLAFKP</sequence>
<dbReference type="InterPro" id="IPR015943">
    <property type="entry name" value="WD40/YVTN_repeat-like_dom_sf"/>
</dbReference>
<evidence type="ECO:0000259" key="5">
    <source>
        <dbReference type="Pfam" id="PF01011"/>
    </source>
</evidence>
<dbReference type="Pfam" id="PF13360">
    <property type="entry name" value="PQQ_2"/>
    <property type="match status" value="1"/>
</dbReference>
<dbReference type="SMART" id="SM00564">
    <property type="entry name" value="PQQ"/>
    <property type="match status" value="7"/>
</dbReference>
<dbReference type="Gene3D" id="2.130.10.10">
    <property type="entry name" value="YVTN repeat-like/Quinoprotein amine dehydrogenase"/>
    <property type="match status" value="1"/>
</dbReference>
<dbReference type="EMBL" id="JACJII010000001">
    <property type="protein sequence ID" value="MBA9005509.1"/>
    <property type="molecule type" value="Genomic_DNA"/>
</dbReference>
<dbReference type="SUPFAM" id="SSF50998">
    <property type="entry name" value="Quinoprotein alcohol dehydrogenase-like"/>
    <property type="match status" value="1"/>
</dbReference>
<dbReference type="InterPro" id="IPR002372">
    <property type="entry name" value="PQQ_rpt_dom"/>
</dbReference>
<evidence type="ECO:0000313" key="8">
    <source>
        <dbReference type="Proteomes" id="UP000539313"/>
    </source>
</evidence>
<dbReference type="Proteomes" id="UP000539313">
    <property type="component" value="Unassembled WGS sequence"/>
</dbReference>
<gene>
    <name evidence="7" type="ORF">HNR21_004391</name>
</gene>
<keyword evidence="4" id="KW-0732">Signal</keyword>
<dbReference type="Gene3D" id="2.140.10.10">
    <property type="entry name" value="Quinoprotein alcohol dehydrogenase-like superfamily"/>
    <property type="match status" value="1"/>
</dbReference>
<accession>A0A7W3N113</accession>
<dbReference type="PANTHER" id="PTHR32303">
    <property type="entry name" value="QUINOPROTEIN ALCOHOL DEHYDROGENASE (CYTOCHROME C)"/>
    <property type="match status" value="1"/>
</dbReference>
<feature type="domain" description="Pyrrolo-quinoline quinone repeat" evidence="6">
    <location>
        <begin position="357"/>
        <end position="494"/>
    </location>
</feature>
<feature type="domain" description="Pyrrolo-quinoline quinone repeat" evidence="5">
    <location>
        <begin position="32"/>
        <end position="304"/>
    </location>
</feature>
<reference evidence="7 8" key="1">
    <citation type="submission" date="2020-08" db="EMBL/GenBank/DDBJ databases">
        <title>Sequencing the genomes of 1000 actinobacteria strains.</title>
        <authorList>
            <person name="Klenk H.-P."/>
        </authorList>
    </citation>
    <scope>NUCLEOTIDE SEQUENCE [LARGE SCALE GENOMIC DNA]</scope>
    <source>
        <strain evidence="7 8">DSM 45823</strain>
    </source>
</reference>
<comment type="caution">
    <text evidence="7">The sequence shown here is derived from an EMBL/GenBank/DDBJ whole genome shotgun (WGS) entry which is preliminary data.</text>
</comment>
<dbReference type="EC" id="1.1.2.6" evidence="7"/>
<dbReference type="PANTHER" id="PTHR32303:SF10">
    <property type="entry name" value="OUTER MEMBRANE PROTEIN ASSEMBLY FACTOR BAMB"/>
    <property type="match status" value="1"/>
</dbReference>
<feature type="chain" id="PRO_5031563062" evidence="4">
    <location>
        <begin position="24"/>
        <end position="540"/>
    </location>
</feature>
<dbReference type="GO" id="GO:0047059">
    <property type="term" value="F:polyvinyl alcohol dehydrogenase (cytochrome) activity"/>
    <property type="evidence" value="ECO:0007669"/>
    <property type="project" value="UniProtKB-EC"/>
</dbReference>
<dbReference type="Pfam" id="PF01011">
    <property type="entry name" value="PQQ"/>
    <property type="match status" value="1"/>
</dbReference>
<feature type="signal peptide" evidence="4">
    <location>
        <begin position="1"/>
        <end position="23"/>
    </location>
</feature>
<evidence type="ECO:0000256" key="4">
    <source>
        <dbReference type="SAM" id="SignalP"/>
    </source>
</evidence>
<evidence type="ECO:0000259" key="6">
    <source>
        <dbReference type="Pfam" id="PF13360"/>
    </source>
</evidence>
<comment type="cofactor">
    <cofactor evidence="1">
        <name>pyrroloquinoline quinone</name>
        <dbReference type="ChEBI" id="CHEBI:58442"/>
    </cofactor>
</comment>
<keyword evidence="3 7" id="KW-0560">Oxidoreductase</keyword>
<protein>
    <submittedName>
        <fullName evidence="7">Polyvinyl alcohol dehydrogenase (Cytochrome)</fullName>
        <ecNumber evidence="7">1.1.2.6</ecNumber>
    </submittedName>
</protein>
<keyword evidence="8" id="KW-1185">Reference proteome</keyword>
<organism evidence="7 8">
    <name type="scientific">Thermomonospora cellulosilytica</name>
    <dbReference type="NCBI Taxonomy" id="1411118"/>
    <lineage>
        <taxon>Bacteria</taxon>
        <taxon>Bacillati</taxon>
        <taxon>Actinomycetota</taxon>
        <taxon>Actinomycetes</taxon>
        <taxon>Streptosporangiales</taxon>
        <taxon>Thermomonosporaceae</taxon>
        <taxon>Thermomonospora</taxon>
    </lineage>
</organism>